<dbReference type="Proteomes" id="UP000321580">
    <property type="component" value="Unassembled WGS sequence"/>
</dbReference>
<protein>
    <submittedName>
        <fullName evidence="1">Magnesium chelatase</fullName>
    </submittedName>
</protein>
<sequence length="493" mass="55225">MTEITTLGELRESGYRPRSIKEELRENLIRKLQSGEKVFKGVVGFDDTVLPDIERALLSRHNILLLGLRGQAKTRIARLMVHLLDEYMPVIEGTELNDDPLAPISREGKAIVEAQGDATPVAWVHRNERYIEKLATPDVSVADLIGDVDPIKAASLKLSYADERVIHFGLVPRSHRSIFVINELPDLQPRIQVSLFNMLQEGDIQIRGFKLRLPLDIQFVFTANPEDYTNRGSIITPLKDRIESQILTHYPKTIEIARQITSQEAKLAAAQQSAIEVPDLLGILLEQVAFEARESEFIDEKSGVSARLTISGYENLVSTAERRMLINREQKARARITDFWGVVPAVTGKVELVYEGEQEGPYGVAVNLIGKAIKKSFLAHFPNPDQLKKGQEKDPYGTLRAWFSAGNEVELLNDASEKDFRAALDGVAGLRKLVEKAMEIKGEEAYPFMELALHGLAEFDIVTKEVMESAFSFRDVLANMLDDDLFDDGGFDN</sequence>
<dbReference type="AlphaFoldDB" id="A0A5C6RHG0"/>
<proteinExistence type="predicted"/>
<dbReference type="GO" id="GO:0004672">
    <property type="term" value="F:protein kinase activity"/>
    <property type="evidence" value="ECO:0007669"/>
    <property type="project" value="TreeGrafter"/>
</dbReference>
<dbReference type="Gene3D" id="3.40.50.300">
    <property type="entry name" value="P-loop containing nucleotide triphosphate hydrolases"/>
    <property type="match status" value="1"/>
</dbReference>
<keyword evidence="2" id="KW-1185">Reference proteome</keyword>
<accession>A0A5C6RHG0</accession>
<dbReference type="SUPFAM" id="SSF52540">
    <property type="entry name" value="P-loop containing nucleoside triphosphate hydrolases"/>
    <property type="match status" value="1"/>
</dbReference>
<dbReference type="EMBL" id="VOOR01000063">
    <property type="protein sequence ID" value="TXB61369.1"/>
    <property type="molecule type" value="Genomic_DNA"/>
</dbReference>
<dbReference type="PANTHER" id="PTHR30267:SF2">
    <property type="entry name" value="PROTEIN PRKA"/>
    <property type="match status" value="1"/>
</dbReference>
<name>A0A5C6RHG0_9BACT</name>
<dbReference type="PANTHER" id="PTHR30267">
    <property type="entry name" value="PROTEIN KINASE PRKA"/>
    <property type="match status" value="1"/>
</dbReference>
<organism evidence="1 2">
    <name type="scientific">Phaeodactylibacter luteus</name>
    <dbReference type="NCBI Taxonomy" id="1564516"/>
    <lineage>
        <taxon>Bacteria</taxon>
        <taxon>Pseudomonadati</taxon>
        <taxon>Bacteroidota</taxon>
        <taxon>Saprospiria</taxon>
        <taxon>Saprospirales</taxon>
        <taxon>Haliscomenobacteraceae</taxon>
        <taxon>Phaeodactylibacter</taxon>
    </lineage>
</organism>
<dbReference type="InterPro" id="IPR027417">
    <property type="entry name" value="P-loop_NTPase"/>
</dbReference>
<evidence type="ECO:0000313" key="2">
    <source>
        <dbReference type="Proteomes" id="UP000321580"/>
    </source>
</evidence>
<dbReference type="RefSeq" id="WP_147169276.1">
    <property type="nucleotide sequence ID" value="NZ_VOOR01000063.1"/>
</dbReference>
<comment type="caution">
    <text evidence="1">The sequence shown here is derived from an EMBL/GenBank/DDBJ whole genome shotgun (WGS) entry which is preliminary data.</text>
</comment>
<dbReference type="OrthoDB" id="9760760at2"/>
<evidence type="ECO:0000313" key="1">
    <source>
        <dbReference type="EMBL" id="TXB61369.1"/>
    </source>
</evidence>
<gene>
    <name evidence="1" type="ORF">FRY97_19510</name>
</gene>
<reference evidence="1 2" key="1">
    <citation type="submission" date="2019-08" db="EMBL/GenBank/DDBJ databases">
        <title>Genome of Phaeodactylibacter luteus.</title>
        <authorList>
            <person name="Bowman J.P."/>
        </authorList>
    </citation>
    <scope>NUCLEOTIDE SEQUENCE [LARGE SCALE GENOMIC DNA]</scope>
    <source>
        <strain evidence="1 2">KCTC 42180</strain>
    </source>
</reference>